<dbReference type="SMART" id="SM00382">
    <property type="entry name" value="AAA"/>
    <property type="match status" value="1"/>
</dbReference>
<evidence type="ECO:0000259" key="4">
    <source>
        <dbReference type="PROSITE" id="PS50893"/>
    </source>
</evidence>
<dbReference type="CDD" id="cd03293">
    <property type="entry name" value="ABC_NrtD_SsuB_transporters"/>
    <property type="match status" value="1"/>
</dbReference>
<keyword evidence="3 5" id="KW-0067">ATP-binding</keyword>
<keyword evidence="1" id="KW-0813">Transport</keyword>
<evidence type="ECO:0000256" key="3">
    <source>
        <dbReference type="ARBA" id="ARBA00022840"/>
    </source>
</evidence>
<dbReference type="PROSITE" id="PS50893">
    <property type="entry name" value="ABC_TRANSPORTER_2"/>
    <property type="match status" value="1"/>
</dbReference>
<evidence type="ECO:0000256" key="2">
    <source>
        <dbReference type="ARBA" id="ARBA00022741"/>
    </source>
</evidence>
<dbReference type="GO" id="GO:0016887">
    <property type="term" value="F:ATP hydrolysis activity"/>
    <property type="evidence" value="ECO:0007669"/>
    <property type="project" value="InterPro"/>
</dbReference>
<dbReference type="PANTHER" id="PTHR42788">
    <property type="entry name" value="TAURINE IMPORT ATP-BINDING PROTEIN-RELATED"/>
    <property type="match status" value="1"/>
</dbReference>
<dbReference type="GO" id="GO:0005524">
    <property type="term" value="F:ATP binding"/>
    <property type="evidence" value="ECO:0007669"/>
    <property type="project" value="UniProtKB-KW"/>
</dbReference>
<dbReference type="AlphaFoldDB" id="A0A329MGQ7"/>
<organism evidence="5 6">
    <name type="scientific">Paenibacillus contaminans</name>
    <dbReference type="NCBI Taxonomy" id="450362"/>
    <lineage>
        <taxon>Bacteria</taxon>
        <taxon>Bacillati</taxon>
        <taxon>Bacillota</taxon>
        <taxon>Bacilli</taxon>
        <taxon>Bacillales</taxon>
        <taxon>Paenibacillaceae</taxon>
        <taxon>Paenibacillus</taxon>
    </lineage>
</organism>
<sequence length="258" mass="28691">MNHTVALYDVTQVYVTERGASLAIENITFAVEAGEFVTLVGPSGCGKTTILSLIAGLLQPTVGKVEVNGSAVAKPSTKVGYMLQQDYLFPWRTIWQNVLVGLELNGGLTNEKRKYAEHLLGEMGLLETRDRLPAQLSGGMRQRVALVRTLVTEPDILLLDEPFSALDYQTKLQLEDLVAETLRAHRKTALLVTHDIAEAIAMSDRVIVLDRNPGRIRTELAVPEEIRAQTPFRSREQPGFHPLVEHIWRELEASEDRG</sequence>
<dbReference type="InterPro" id="IPR050166">
    <property type="entry name" value="ABC_transporter_ATP-bind"/>
</dbReference>
<dbReference type="Pfam" id="PF00005">
    <property type="entry name" value="ABC_tran"/>
    <property type="match status" value="1"/>
</dbReference>
<evidence type="ECO:0000313" key="6">
    <source>
        <dbReference type="Proteomes" id="UP000250369"/>
    </source>
</evidence>
<comment type="caution">
    <text evidence="5">The sequence shown here is derived from an EMBL/GenBank/DDBJ whole genome shotgun (WGS) entry which is preliminary data.</text>
</comment>
<dbReference type="InterPro" id="IPR027417">
    <property type="entry name" value="P-loop_NTPase"/>
</dbReference>
<accession>A0A329MGQ7</accession>
<keyword evidence="6" id="KW-1185">Reference proteome</keyword>
<proteinExistence type="predicted"/>
<gene>
    <name evidence="5" type="ORF">DQG23_24400</name>
</gene>
<dbReference type="OrthoDB" id="18967at2"/>
<dbReference type="Gene3D" id="3.40.50.300">
    <property type="entry name" value="P-loop containing nucleotide triphosphate hydrolases"/>
    <property type="match status" value="1"/>
</dbReference>
<dbReference type="PANTHER" id="PTHR42788:SF21">
    <property type="entry name" value="ABC TRANSPORTER ATP-BINDING PROTEIN"/>
    <property type="match status" value="1"/>
</dbReference>
<evidence type="ECO:0000313" key="5">
    <source>
        <dbReference type="EMBL" id="RAV18872.1"/>
    </source>
</evidence>
<dbReference type="EMBL" id="QMFB01000015">
    <property type="protein sequence ID" value="RAV18872.1"/>
    <property type="molecule type" value="Genomic_DNA"/>
</dbReference>
<dbReference type="PROSITE" id="PS00211">
    <property type="entry name" value="ABC_TRANSPORTER_1"/>
    <property type="match status" value="1"/>
</dbReference>
<dbReference type="InterPro" id="IPR003593">
    <property type="entry name" value="AAA+_ATPase"/>
</dbReference>
<protein>
    <submittedName>
        <fullName evidence="5">Spermidine/putrescine ABC transporter ATP-binding protein</fullName>
    </submittedName>
</protein>
<reference evidence="5 6" key="1">
    <citation type="journal article" date="2009" name="Int. J. Syst. Evol. Microbiol.">
        <title>Paenibacillus contaminans sp. nov., isolated from a contaminated laboratory plate.</title>
        <authorList>
            <person name="Chou J.H."/>
            <person name="Lee J.H."/>
            <person name="Lin M.C."/>
            <person name="Chang P.S."/>
            <person name="Arun A.B."/>
            <person name="Young C.C."/>
            <person name="Chen W.M."/>
        </authorList>
    </citation>
    <scope>NUCLEOTIDE SEQUENCE [LARGE SCALE GENOMIC DNA]</scope>
    <source>
        <strain evidence="5 6">CKOBP-6</strain>
    </source>
</reference>
<dbReference type="InterPro" id="IPR003439">
    <property type="entry name" value="ABC_transporter-like_ATP-bd"/>
</dbReference>
<keyword evidence="2" id="KW-0547">Nucleotide-binding</keyword>
<dbReference type="SUPFAM" id="SSF52540">
    <property type="entry name" value="P-loop containing nucleoside triphosphate hydrolases"/>
    <property type="match status" value="1"/>
</dbReference>
<dbReference type="InterPro" id="IPR017871">
    <property type="entry name" value="ABC_transporter-like_CS"/>
</dbReference>
<dbReference type="RefSeq" id="WP_113033522.1">
    <property type="nucleotide sequence ID" value="NZ_QMFB01000015.1"/>
</dbReference>
<evidence type="ECO:0000256" key="1">
    <source>
        <dbReference type="ARBA" id="ARBA00022448"/>
    </source>
</evidence>
<name>A0A329MGQ7_9BACL</name>
<feature type="domain" description="ABC transporter" evidence="4">
    <location>
        <begin position="5"/>
        <end position="236"/>
    </location>
</feature>
<dbReference type="Proteomes" id="UP000250369">
    <property type="component" value="Unassembled WGS sequence"/>
</dbReference>